<proteinExistence type="predicted"/>
<dbReference type="InterPro" id="IPR038378">
    <property type="entry name" value="MHB_sf"/>
</dbReference>
<dbReference type="AlphaFoldDB" id="A0A064CLU4"/>
<keyword evidence="1" id="KW-0732">Signal</keyword>
<dbReference type="eggNOG" id="ENOG5031PPX">
    <property type="taxonomic scope" value="Bacteria"/>
</dbReference>
<evidence type="ECO:0000313" key="3">
    <source>
        <dbReference type="EMBL" id="KDF00652.1"/>
    </source>
</evidence>
<sequence>MLVRNLISAGIISGAMLIGSSATAAADEPNCTAGDLTQVLSGVNAGMSVYLFTHPDVNAFFTGLKGKSRDEMRTAVSNYLQANPDVRDQIKAVRQPAADFRARCDAPMPDDMGPMG</sequence>
<dbReference type="Gene3D" id="1.20.20.20">
    <property type="entry name" value="Haemophore, haem-binding domain"/>
    <property type="match status" value="1"/>
</dbReference>
<name>A0A064CLU4_9MYCO</name>
<feature type="domain" description="Haemophore haem-binding" evidence="2">
    <location>
        <begin position="29"/>
        <end position="105"/>
    </location>
</feature>
<feature type="chain" id="PRO_5001623385" evidence="1">
    <location>
        <begin position="25"/>
        <end position="116"/>
    </location>
</feature>
<dbReference type="Proteomes" id="UP000022835">
    <property type="component" value="Unassembled WGS sequence"/>
</dbReference>
<feature type="signal peptide" evidence="1">
    <location>
        <begin position="1"/>
        <end position="24"/>
    </location>
</feature>
<dbReference type="Pfam" id="PF16525">
    <property type="entry name" value="MHB"/>
    <property type="match status" value="1"/>
</dbReference>
<evidence type="ECO:0000259" key="2">
    <source>
        <dbReference type="Pfam" id="PF16525"/>
    </source>
</evidence>
<dbReference type="GO" id="GO:0020037">
    <property type="term" value="F:heme binding"/>
    <property type="evidence" value="ECO:0007669"/>
    <property type="project" value="InterPro"/>
</dbReference>
<dbReference type="RefSeq" id="WP_036343320.1">
    <property type="nucleotide sequence ID" value="NZ_JALN02000001.1"/>
</dbReference>
<dbReference type="NCBIfam" id="TIGR04529">
    <property type="entry name" value="MTB_hemophore"/>
    <property type="match status" value="1"/>
</dbReference>
<protein>
    <submittedName>
        <fullName evidence="3">Membrane protein</fullName>
    </submittedName>
</protein>
<evidence type="ECO:0000256" key="1">
    <source>
        <dbReference type="SAM" id="SignalP"/>
    </source>
</evidence>
<dbReference type="InterPro" id="IPR032407">
    <property type="entry name" value="MHB"/>
</dbReference>
<keyword evidence="4" id="KW-1185">Reference proteome</keyword>
<dbReference type="OrthoDB" id="7448035at2"/>
<reference evidence="3" key="1">
    <citation type="submission" date="2014-05" db="EMBL/GenBank/DDBJ databases">
        <title>Genome sequence of Mycobacterium aromaticivorans strain JS19b1T (= DSM 45407T).</title>
        <authorList>
            <person name="Kwak Y."/>
            <person name="Park G.-S."/>
            <person name="Li Q.X."/>
            <person name="Lee S.-E."/>
            <person name="Shin J.-H."/>
        </authorList>
    </citation>
    <scope>NUCLEOTIDE SEQUENCE [LARGE SCALE GENOMIC DNA]</scope>
    <source>
        <strain evidence="3">JS19b1</strain>
    </source>
</reference>
<gene>
    <name evidence="3" type="ORF">Y900_017300</name>
</gene>
<evidence type="ECO:0000313" key="4">
    <source>
        <dbReference type="Proteomes" id="UP000022835"/>
    </source>
</evidence>
<dbReference type="EMBL" id="JALN02000001">
    <property type="protein sequence ID" value="KDF00652.1"/>
    <property type="molecule type" value="Genomic_DNA"/>
</dbReference>
<accession>A0A064CLU4</accession>
<comment type="caution">
    <text evidence="3">The sequence shown here is derived from an EMBL/GenBank/DDBJ whole genome shotgun (WGS) entry which is preliminary data.</text>
</comment>
<organism evidence="3 4">
    <name type="scientific">Mycolicibacterium aromaticivorans JS19b1 = JCM 16368</name>
    <dbReference type="NCBI Taxonomy" id="1440774"/>
    <lineage>
        <taxon>Bacteria</taxon>
        <taxon>Bacillati</taxon>
        <taxon>Actinomycetota</taxon>
        <taxon>Actinomycetes</taxon>
        <taxon>Mycobacteriales</taxon>
        <taxon>Mycobacteriaceae</taxon>
        <taxon>Mycolicibacterium</taxon>
    </lineage>
</organism>